<dbReference type="PANTHER" id="PTHR21310">
    <property type="entry name" value="AMINOGLYCOSIDE PHOSPHOTRANSFERASE-RELATED-RELATED"/>
    <property type="match status" value="1"/>
</dbReference>
<dbReference type="Gene3D" id="3.90.1200.10">
    <property type="match status" value="1"/>
</dbReference>
<protein>
    <submittedName>
        <fullName evidence="2">Aminoglycoside phosphotransferase (APT) family kinase protein</fullName>
    </submittedName>
</protein>
<dbReference type="EMBL" id="JACHIT010000001">
    <property type="protein sequence ID" value="MBB5912575.1"/>
    <property type="molecule type" value="Genomic_DNA"/>
</dbReference>
<evidence type="ECO:0000259" key="1">
    <source>
        <dbReference type="Pfam" id="PF01636"/>
    </source>
</evidence>
<evidence type="ECO:0000313" key="2">
    <source>
        <dbReference type="EMBL" id="MBB5912575.1"/>
    </source>
</evidence>
<dbReference type="GO" id="GO:0016301">
    <property type="term" value="F:kinase activity"/>
    <property type="evidence" value="ECO:0007669"/>
    <property type="project" value="UniProtKB-KW"/>
</dbReference>
<keyword evidence="3" id="KW-1185">Reference proteome</keyword>
<proteinExistence type="predicted"/>
<organism evidence="2 3">
    <name type="scientific">Nocardia transvalensis</name>
    <dbReference type="NCBI Taxonomy" id="37333"/>
    <lineage>
        <taxon>Bacteria</taxon>
        <taxon>Bacillati</taxon>
        <taxon>Actinomycetota</taxon>
        <taxon>Actinomycetes</taxon>
        <taxon>Mycobacteriales</taxon>
        <taxon>Nocardiaceae</taxon>
        <taxon>Nocardia</taxon>
    </lineage>
</organism>
<dbReference type="RefSeq" id="WP_040750429.1">
    <property type="nucleotide sequence ID" value="NZ_JACHIT010000001.1"/>
</dbReference>
<keyword evidence="2" id="KW-0808">Transferase</keyword>
<sequence length="297" mass="32903">MERTDIGWLEQTVGQPISGAVPAEWGSQDRTDMVTLADDTRVVLQRYRRRADAERRVRIMDALRKPAADKGIAIPSVRGSDLDAEPPWIVYDALPGVPVPDTGLDNPRFPLVAWSMGALLADFSELSGDDLDFEELDLDDSWARPRYLRARADAWAECLSPALSAAQSETLEDVLDDLPALFDGRPSVLAHGDFAPVNVLVEDTSVTGLLDFESVRMADPLYDVAWWAWSVSFAGPAVFTAAWPAFLDGVGISPREPGLVPRVRAIQMVRMLEMLAEHDLGPELWRTVHDRLVRMLS</sequence>
<dbReference type="AlphaFoldDB" id="A0A7W9PAS4"/>
<name>A0A7W9PAS4_9NOCA</name>
<keyword evidence="2" id="KW-0418">Kinase</keyword>
<dbReference type="SUPFAM" id="SSF56112">
    <property type="entry name" value="Protein kinase-like (PK-like)"/>
    <property type="match status" value="1"/>
</dbReference>
<dbReference type="InterPro" id="IPR002575">
    <property type="entry name" value="Aminoglycoside_PTrfase"/>
</dbReference>
<gene>
    <name evidence="2" type="ORF">BJY24_001442</name>
</gene>
<dbReference type="Pfam" id="PF01636">
    <property type="entry name" value="APH"/>
    <property type="match status" value="1"/>
</dbReference>
<accession>A0A7W9PAS4</accession>
<reference evidence="2 3" key="1">
    <citation type="submission" date="2020-08" db="EMBL/GenBank/DDBJ databases">
        <title>Sequencing the genomes of 1000 actinobacteria strains.</title>
        <authorList>
            <person name="Klenk H.-P."/>
        </authorList>
    </citation>
    <scope>NUCLEOTIDE SEQUENCE [LARGE SCALE GENOMIC DNA]</scope>
    <source>
        <strain evidence="2 3">DSM 43582</strain>
    </source>
</reference>
<comment type="caution">
    <text evidence="2">The sequence shown here is derived from an EMBL/GenBank/DDBJ whole genome shotgun (WGS) entry which is preliminary data.</text>
</comment>
<dbReference type="InterPro" id="IPR011009">
    <property type="entry name" value="Kinase-like_dom_sf"/>
</dbReference>
<dbReference type="Proteomes" id="UP000540412">
    <property type="component" value="Unassembled WGS sequence"/>
</dbReference>
<evidence type="ECO:0000313" key="3">
    <source>
        <dbReference type="Proteomes" id="UP000540412"/>
    </source>
</evidence>
<feature type="domain" description="Aminoglycoside phosphotransferase" evidence="1">
    <location>
        <begin position="25"/>
        <end position="242"/>
    </location>
</feature>
<dbReference type="InterPro" id="IPR051678">
    <property type="entry name" value="AGP_Transferase"/>
</dbReference>